<evidence type="ECO:0000256" key="4">
    <source>
        <dbReference type="ARBA" id="ARBA00022777"/>
    </source>
</evidence>
<dbReference type="PANTHER" id="PTHR21060">
    <property type="entry name" value="ACETATE KINASE"/>
    <property type="match status" value="1"/>
</dbReference>
<evidence type="ECO:0000256" key="5">
    <source>
        <dbReference type="ARBA" id="ARBA00022840"/>
    </source>
</evidence>
<sequence>MLIVVIDPGSTSTKLGVFKNHKIIKKTISHDRKEIDACQTIFDQKDFRFNVIKQILGELLDNTEKVDAVVGRGGLMKPIQGGVYRVNDRMIEDLKVGVMGQHAANLGGIIARELSLIYGCEAYITNPPVIDEMLPIAKVSGFKGVERKSMFHALNHKATALKVSEKIGKRYEDINLIVAHLGGGISIGIHSKGKVVDVNNALDGDGPFSPERTGGLPVDGVLELLKKNLYTIDELRSVVSRKGGLYSYLNTIDLKEVEKMIDNGDENAKLYYEAMGYQVSKEIGALSTVVNGNLDGIVLTGGLAYSDRFVKLITDRISFLGRIFVEPGENEIEALIDAGIRVLSGKEIPKEYS</sequence>
<comment type="caution">
    <text evidence="8">The sequence shown here is derived from an EMBL/GenBank/DDBJ whole genome shotgun (WGS) entry which is preliminary data.</text>
</comment>
<dbReference type="GO" id="GO:0047761">
    <property type="term" value="F:butyrate kinase activity"/>
    <property type="evidence" value="ECO:0007669"/>
    <property type="project" value="UniProtKB-UniRule"/>
</dbReference>
<keyword evidence="4 6" id="KW-0418">Kinase</keyword>
<comment type="similarity">
    <text evidence="6 7">Belongs to the acetokinase family.</text>
</comment>
<dbReference type="PIRSF" id="PIRSF036458">
    <property type="entry name" value="Butyrate_kin"/>
    <property type="match status" value="1"/>
</dbReference>
<dbReference type="GO" id="GO:0008776">
    <property type="term" value="F:acetate kinase activity"/>
    <property type="evidence" value="ECO:0007669"/>
    <property type="project" value="TreeGrafter"/>
</dbReference>
<proteinExistence type="inferred from homology"/>
<organism evidence="8 9">
    <name type="scientific">Calditerrivibrio nitroreducens</name>
    <dbReference type="NCBI Taxonomy" id="477976"/>
    <lineage>
        <taxon>Bacteria</taxon>
        <taxon>Pseudomonadati</taxon>
        <taxon>Deferribacterota</taxon>
        <taxon>Deferribacteres</taxon>
        <taxon>Deferribacterales</taxon>
        <taxon>Calditerrivibrionaceae</taxon>
    </lineage>
</organism>
<evidence type="ECO:0000256" key="7">
    <source>
        <dbReference type="RuleBase" id="RU003835"/>
    </source>
</evidence>
<comment type="subcellular location">
    <subcellularLocation>
        <location evidence="6">Cytoplasm</location>
    </subcellularLocation>
</comment>
<evidence type="ECO:0000256" key="2">
    <source>
        <dbReference type="ARBA" id="ARBA00022679"/>
    </source>
</evidence>
<evidence type="ECO:0000256" key="1">
    <source>
        <dbReference type="ARBA" id="ARBA00022490"/>
    </source>
</evidence>
<dbReference type="Gene3D" id="3.30.420.40">
    <property type="match status" value="2"/>
</dbReference>
<dbReference type="PRINTS" id="PR00471">
    <property type="entry name" value="ACETATEKNASE"/>
</dbReference>
<evidence type="ECO:0000313" key="9">
    <source>
        <dbReference type="Proteomes" id="UP000242881"/>
    </source>
</evidence>
<dbReference type="PANTHER" id="PTHR21060:SF3">
    <property type="entry name" value="BUTYRATE KINASE 2-RELATED"/>
    <property type="match status" value="1"/>
</dbReference>
<dbReference type="InterPro" id="IPR043129">
    <property type="entry name" value="ATPase_NBD"/>
</dbReference>
<dbReference type="NCBIfam" id="NF002834">
    <property type="entry name" value="PRK03011.1-5"/>
    <property type="match status" value="1"/>
</dbReference>
<keyword evidence="2 6" id="KW-0808">Transferase</keyword>
<dbReference type="RefSeq" id="WP_424605412.1">
    <property type="nucleotide sequence ID" value="NZ_JBNAVA010000004.1"/>
</dbReference>
<dbReference type="GO" id="GO:0005524">
    <property type="term" value="F:ATP binding"/>
    <property type="evidence" value="ECO:0007669"/>
    <property type="project" value="UniProtKB-KW"/>
</dbReference>
<evidence type="ECO:0000256" key="3">
    <source>
        <dbReference type="ARBA" id="ARBA00022741"/>
    </source>
</evidence>
<keyword evidence="5 6" id="KW-0067">ATP-binding</keyword>
<keyword evidence="1 6" id="KW-0963">Cytoplasm</keyword>
<protein>
    <recommendedName>
        <fullName evidence="6">Probable butyrate kinase</fullName>
        <shortName evidence="6">BK</shortName>
        <ecNumber evidence="6">2.7.2.7</ecNumber>
    </recommendedName>
    <alternativeName>
        <fullName evidence="6">Branched-chain carboxylic acid kinase</fullName>
    </alternativeName>
</protein>
<reference evidence="8 9" key="1">
    <citation type="submission" date="2018-01" db="EMBL/GenBank/DDBJ databases">
        <title>Metagenomic assembled genomes from two thermal pools in the Uzon Caldera, Kamchatka, Russia.</title>
        <authorList>
            <person name="Wilkins L."/>
            <person name="Ettinger C."/>
        </authorList>
    </citation>
    <scope>NUCLEOTIDE SEQUENCE [LARGE SCALE GENOMIC DNA]</scope>
    <source>
        <strain evidence="8">ZAV-05</strain>
    </source>
</reference>
<dbReference type="GO" id="GO:0006083">
    <property type="term" value="P:acetate metabolic process"/>
    <property type="evidence" value="ECO:0007669"/>
    <property type="project" value="TreeGrafter"/>
</dbReference>
<comment type="catalytic activity">
    <reaction evidence="6">
        <text>butanoate + ATP = butanoyl phosphate + ADP</text>
        <dbReference type="Rhea" id="RHEA:13585"/>
        <dbReference type="ChEBI" id="CHEBI:17968"/>
        <dbReference type="ChEBI" id="CHEBI:30616"/>
        <dbReference type="ChEBI" id="CHEBI:58079"/>
        <dbReference type="ChEBI" id="CHEBI:456216"/>
        <dbReference type="EC" id="2.7.2.7"/>
    </reaction>
</comment>
<name>A0A2J6WI72_9BACT</name>
<dbReference type="InterPro" id="IPR000890">
    <property type="entry name" value="Aliphatic_acid_kin_short-chain"/>
</dbReference>
<keyword evidence="3 6" id="KW-0547">Nucleotide-binding</keyword>
<dbReference type="InterPro" id="IPR011245">
    <property type="entry name" value="Butyrate_kin"/>
</dbReference>
<gene>
    <name evidence="6 8" type="primary">buk</name>
    <name evidence="8" type="ORF">C0187_06105</name>
</gene>
<dbReference type="CDD" id="cd24011">
    <property type="entry name" value="ASKHA_NBD_BK"/>
    <property type="match status" value="1"/>
</dbReference>
<dbReference type="GO" id="GO:0005737">
    <property type="term" value="C:cytoplasm"/>
    <property type="evidence" value="ECO:0007669"/>
    <property type="project" value="UniProtKB-SubCell"/>
</dbReference>
<dbReference type="NCBIfam" id="TIGR02707">
    <property type="entry name" value="butyr_kinase"/>
    <property type="match status" value="1"/>
</dbReference>
<dbReference type="EMBL" id="PNIN01000059">
    <property type="protein sequence ID" value="PMP70019.1"/>
    <property type="molecule type" value="Genomic_DNA"/>
</dbReference>
<dbReference type="Pfam" id="PF00871">
    <property type="entry name" value="Acetate_kinase"/>
    <property type="match status" value="1"/>
</dbReference>
<dbReference type="SUPFAM" id="SSF53067">
    <property type="entry name" value="Actin-like ATPase domain"/>
    <property type="match status" value="2"/>
</dbReference>
<accession>A0A2J6WI72</accession>
<dbReference type="EC" id="2.7.2.7" evidence="6"/>
<evidence type="ECO:0000313" key="8">
    <source>
        <dbReference type="EMBL" id="PMP70019.1"/>
    </source>
</evidence>
<dbReference type="HAMAP" id="MF_00542">
    <property type="entry name" value="Butyrate_kinase"/>
    <property type="match status" value="1"/>
</dbReference>
<dbReference type="Proteomes" id="UP000242881">
    <property type="component" value="Unassembled WGS sequence"/>
</dbReference>
<evidence type="ECO:0000256" key="6">
    <source>
        <dbReference type="HAMAP-Rule" id="MF_00542"/>
    </source>
</evidence>
<dbReference type="AlphaFoldDB" id="A0A2J6WI72"/>